<comment type="caution">
    <text evidence="7">The sequence shown here is derived from an EMBL/GenBank/DDBJ whole genome shotgun (WGS) entry which is preliminary data.</text>
</comment>
<dbReference type="PANTHER" id="PTHR24064">
    <property type="entry name" value="SOLUTE CARRIER FAMILY 22 MEMBER"/>
    <property type="match status" value="1"/>
</dbReference>
<dbReference type="GO" id="GO:0016020">
    <property type="term" value="C:membrane"/>
    <property type="evidence" value="ECO:0007669"/>
    <property type="project" value="UniProtKB-SubCell"/>
</dbReference>
<dbReference type="Proteomes" id="UP000502823">
    <property type="component" value="Unassembled WGS sequence"/>
</dbReference>
<sequence length="432" mass="46990">MNVDDMLALSGDMARYQYLLMVLFSVIHVLSAFHYFAQTFISLEPEHWCAGSGLECMEPDQNGSMRACSSGWQYNLTGGFNTAVSELNWVCDDNWKPAVGQSLFFVGSVLGTLGLGIMADHIGRLPVLVLANVLALLGNVATSFTYGLTDFAASRLLAGLATDNNFFMMYIIVMEYMRPDMRTLGLNVCGVFYCLASAALPWLALLSGEWRHFLLYVSAPMLLVISYYWLLPESARWLIDQGRASEAARCFQRIAAYNGRGQIPSAAMDMFVDRVGRKALGSASLLFTGLFIGAAGITLATQGDDASDLLTAALGIVGRFGIGIAYNTGVQYAAELIPTEVRGQGVGLIHVAGYAATFFSPHILYLANYWRAIPELIIGSLSIVGAALYLLLQETTNKALPQTLEEGETFGEGEGVWEFACCKRRRSSVVSP</sequence>
<dbReference type="InterPro" id="IPR036259">
    <property type="entry name" value="MFS_trans_sf"/>
</dbReference>
<dbReference type="InterPro" id="IPR011701">
    <property type="entry name" value="MFS"/>
</dbReference>
<evidence type="ECO:0000313" key="7">
    <source>
        <dbReference type="EMBL" id="GFG29882.1"/>
    </source>
</evidence>
<dbReference type="SUPFAM" id="SSF103473">
    <property type="entry name" value="MFS general substrate transporter"/>
    <property type="match status" value="1"/>
</dbReference>
<dbReference type="InterPro" id="IPR020846">
    <property type="entry name" value="MFS_dom"/>
</dbReference>
<feature type="transmembrane region" description="Helical" evidence="5">
    <location>
        <begin position="125"/>
        <end position="146"/>
    </location>
</feature>
<dbReference type="GO" id="GO:0022857">
    <property type="term" value="F:transmembrane transporter activity"/>
    <property type="evidence" value="ECO:0007669"/>
    <property type="project" value="InterPro"/>
</dbReference>
<name>A0A6L2PF89_COPFO</name>
<feature type="transmembrane region" description="Helical" evidence="5">
    <location>
        <begin position="213"/>
        <end position="231"/>
    </location>
</feature>
<evidence type="ECO:0000256" key="1">
    <source>
        <dbReference type="ARBA" id="ARBA00004141"/>
    </source>
</evidence>
<feature type="transmembrane region" description="Helical" evidence="5">
    <location>
        <begin position="373"/>
        <end position="392"/>
    </location>
</feature>
<reference evidence="8" key="1">
    <citation type="submission" date="2020-01" db="EMBL/GenBank/DDBJ databases">
        <title>Draft genome sequence of the Termite Coptotermes fromosanus.</title>
        <authorList>
            <person name="Itakura S."/>
            <person name="Yosikawa Y."/>
            <person name="Umezawa K."/>
        </authorList>
    </citation>
    <scope>NUCLEOTIDE SEQUENCE [LARGE SCALE GENOMIC DNA]</scope>
</reference>
<feature type="transmembrane region" description="Helical" evidence="5">
    <location>
        <begin position="346"/>
        <end position="367"/>
    </location>
</feature>
<feature type="transmembrane region" description="Helical" evidence="5">
    <location>
        <begin position="152"/>
        <end position="172"/>
    </location>
</feature>
<feature type="transmembrane region" description="Helical" evidence="5">
    <location>
        <begin position="184"/>
        <end position="207"/>
    </location>
</feature>
<dbReference type="Pfam" id="PF07690">
    <property type="entry name" value="MFS_1"/>
    <property type="match status" value="1"/>
</dbReference>
<dbReference type="InterPro" id="IPR005828">
    <property type="entry name" value="MFS_sugar_transport-like"/>
</dbReference>
<feature type="domain" description="Major facilitator superfamily (MFS) profile" evidence="6">
    <location>
        <begin position="20"/>
        <end position="432"/>
    </location>
</feature>
<keyword evidence="8" id="KW-1185">Reference proteome</keyword>
<feature type="transmembrane region" description="Helical" evidence="5">
    <location>
        <begin position="16"/>
        <end position="37"/>
    </location>
</feature>
<evidence type="ECO:0000259" key="6">
    <source>
        <dbReference type="PROSITE" id="PS50850"/>
    </source>
</evidence>
<comment type="subcellular location">
    <subcellularLocation>
        <location evidence="1">Membrane</location>
        <topology evidence="1">Multi-pass membrane protein</topology>
    </subcellularLocation>
</comment>
<protein>
    <recommendedName>
        <fullName evidence="6">Major facilitator superfamily (MFS) profile domain-containing protein</fullName>
    </recommendedName>
</protein>
<accession>A0A6L2PF89</accession>
<feature type="transmembrane region" description="Helical" evidence="5">
    <location>
        <begin position="279"/>
        <end position="300"/>
    </location>
</feature>
<evidence type="ECO:0000256" key="3">
    <source>
        <dbReference type="ARBA" id="ARBA00022989"/>
    </source>
</evidence>
<dbReference type="AlphaFoldDB" id="A0A6L2PF89"/>
<evidence type="ECO:0000313" key="8">
    <source>
        <dbReference type="Proteomes" id="UP000502823"/>
    </source>
</evidence>
<evidence type="ECO:0000256" key="4">
    <source>
        <dbReference type="ARBA" id="ARBA00023136"/>
    </source>
</evidence>
<proteinExistence type="predicted"/>
<keyword evidence="2 5" id="KW-0812">Transmembrane</keyword>
<dbReference type="Gene3D" id="1.20.1250.20">
    <property type="entry name" value="MFS general substrate transporter like domains"/>
    <property type="match status" value="2"/>
</dbReference>
<dbReference type="PROSITE" id="PS50850">
    <property type="entry name" value="MFS"/>
    <property type="match status" value="1"/>
</dbReference>
<gene>
    <name evidence="7" type="ORF">Cfor_09905</name>
</gene>
<evidence type="ECO:0000256" key="2">
    <source>
        <dbReference type="ARBA" id="ARBA00022692"/>
    </source>
</evidence>
<dbReference type="OrthoDB" id="3936150at2759"/>
<feature type="transmembrane region" description="Helical" evidence="5">
    <location>
        <begin position="312"/>
        <end position="334"/>
    </location>
</feature>
<feature type="transmembrane region" description="Helical" evidence="5">
    <location>
        <begin position="98"/>
        <end position="118"/>
    </location>
</feature>
<dbReference type="InParanoid" id="A0A6L2PF89"/>
<dbReference type="EMBL" id="BLKM01000181">
    <property type="protein sequence ID" value="GFG29882.1"/>
    <property type="molecule type" value="Genomic_DNA"/>
</dbReference>
<evidence type="ECO:0000256" key="5">
    <source>
        <dbReference type="SAM" id="Phobius"/>
    </source>
</evidence>
<keyword evidence="3 5" id="KW-1133">Transmembrane helix</keyword>
<organism evidence="7 8">
    <name type="scientific">Coptotermes formosanus</name>
    <name type="common">Formosan subterranean termite</name>
    <dbReference type="NCBI Taxonomy" id="36987"/>
    <lineage>
        <taxon>Eukaryota</taxon>
        <taxon>Metazoa</taxon>
        <taxon>Ecdysozoa</taxon>
        <taxon>Arthropoda</taxon>
        <taxon>Hexapoda</taxon>
        <taxon>Insecta</taxon>
        <taxon>Pterygota</taxon>
        <taxon>Neoptera</taxon>
        <taxon>Polyneoptera</taxon>
        <taxon>Dictyoptera</taxon>
        <taxon>Blattodea</taxon>
        <taxon>Blattoidea</taxon>
        <taxon>Termitoidae</taxon>
        <taxon>Rhinotermitidae</taxon>
        <taxon>Coptotermes</taxon>
    </lineage>
</organism>
<dbReference type="Pfam" id="PF00083">
    <property type="entry name" value="Sugar_tr"/>
    <property type="match status" value="1"/>
</dbReference>
<keyword evidence="4 5" id="KW-0472">Membrane</keyword>